<sequence length="122" mass="13599">MDQLGVLDSLQTRGKDDLGNNEDGMNDSVTSNDNSRPNTPQASGDTDTGGRPLAVTGFKHLYAKYSSEKAERLRPSDQSPVGTEEKMEKCRNCYSYRNSLQTIWECQNSQYSTKKSIPGENR</sequence>
<feature type="region of interest" description="Disordered" evidence="1">
    <location>
        <begin position="1"/>
        <end position="55"/>
    </location>
</feature>
<evidence type="ECO:0000313" key="2">
    <source>
        <dbReference type="EMBL" id="KAK4007399.1"/>
    </source>
</evidence>
<feature type="compositionally biased region" description="Polar residues" evidence="1">
    <location>
        <begin position="27"/>
        <end position="46"/>
    </location>
</feature>
<keyword evidence="3" id="KW-1185">Reference proteome</keyword>
<name>A0ABQ9Z3D3_9CRUS</name>
<organism evidence="2 3">
    <name type="scientific">Daphnia magna</name>
    <dbReference type="NCBI Taxonomy" id="35525"/>
    <lineage>
        <taxon>Eukaryota</taxon>
        <taxon>Metazoa</taxon>
        <taxon>Ecdysozoa</taxon>
        <taxon>Arthropoda</taxon>
        <taxon>Crustacea</taxon>
        <taxon>Branchiopoda</taxon>
        <taxon>Diplostraca</taxon>
        <taxon>Cladocera</taxon>
        <taxon>Anomopoda</taxon>
        <taxon>Daphniidae</taxon>
        <taxon>Daphnia</taxon>
    </lineage>
</organism>
<evidence type="ECO:0000256" key="1">
    <source>
        <dbReference type="SAM" id="MobiDB-lite"/>
    </source>
</evidence>
<dbReference type="EMBL" id="JAOYFB010000002">
    <property type="protein sequence ID" value="KAK4007399.1"/>
    <property type="molecule type" value="Genomic_DNA"/>
</dbReference>
<comment type="caution">
    <text evidence="2">The sequence shown here is derived from an EMBL/GenBank/DDBJ whole genome shotgun (WGS) entry which is preliminary data.</text>
</comment>
<accession>A0ABQ9Z3D3</accession>
<gene>
    <name evidence="2" type="ORF">OUZ56_012556</name>
</gene>
<reference evidence="2 3" key="1">
    <citation type="journal article" date="2023" name="Nucleic Acids Res.">
        <title>The hologenome of Daphnia magna reveals possible DNA methylation and microbiome-mediated evolution of the host genome.</title>
        <authorList>
            <person name="Chaturvedi A."/>
            <person name="Li X."/>
            <person name="Dhandapani V."/>
            <person name="Marshall H."/>
            <person name="Kissane S."/>
            <person name="Cuenca-Cambronero M."/>
            <person name="Asole G."/>
            <person name="Calvet F."/>
            <person name="Ruiz-Romero M."/>
            <person name="Marangio P."/>
            <person name="Guigo R."/>
            <person name="Rago D."/>
            <person name="Mirbahai L."/>
            <person name="Eastwood N."/>
            <person name="Colbourne J.K."/>
            <person name="Zhou J."/>
            <person name="Mallon E."/>
            <person name="Orsini L."/>
        </authorList>
    </citation>
    <scope>NUCLEOTIDE SEQUENCE [LARGE SCALE GENOMIC DNA]</scope>
    <source>
        <strain evidence="2">LRV0_1</strain>
    </source>
</reference>
<protein>
    <submittedName>
        <fullName evidence="2">Uncharacterized protein</fullName>
    </submittedName>
</protein>
<proteinExistence type="predicted"/>
<feature type="region of interest" description="Disordered" evidence="1">
    <location>
        <begin position="67"/>
        <end position="87"/>
    </location>
</feature>
<evidence type="ECO:0000313" key="3">
    <source>
        <dbReference type="Proteomes" id="UP001234178"/>
    </source>
</evidence>
<dbReference type="Proteomes" id="UP001234178">
    <property type="component" value="Unassembled WGS sequence"/>
</dbReference>